<dbReference type="InterPro" id="IPR011330">
    <property type="entry name" value="Glyco_hydro/deAcase_b/a-brl"/>
</dbReference>
<organism evidence="13 14">
    <name type="scientific">Platanthera zijinensis</name>
    <dbReference type="NCBI Taxonomy" id="2320716"/>
    <lineage>
        <taxon>Eukaryota</taxon>
        <taxon>Viridiplantae</taxon>
        <taxon>Streptophyta</taxon>
        <taxon>Embryophyta</taxon>
        <taxon>Tracheophyta</taxon>
        <taxon>Spermatophyta</taxon>
        <taxon>Magnoliopsida</taxon>
        <taxon>Liliopsida</taxon>
        <taxon>Asparagales</taxon>
        <taxon>Orchidaceae</taxon>
        <taxon>Orchidoideae</taxon>
        <taxon>Orchideae</taxon>
        <taxon>Orchidinae</taxon>
        <taxon>Platanthera</taxon>
    </lineage>
</organism>
<dbReference type="GO" id="GO:0030246">
    <property type="term" value="F:carbohydrate binding"/>
    <property type="evidence" value="ECO:0007669"/>
    <property type="project" value="InterPro"/>
</dbReference>
<feature type="chain" id="PRO_5042670749" description="Alpha-mannosidase" evidence="11">
    <location>
        <begin position="21"/>
        <end position="1026"/>
    </location>
</feature>
<dbReference type="InterPro" id="IPR041147">
    <property type="entry name" value="GH38_C"/>
</dbReference>
<protein>
    <recommendedName>
        <fullName evidence="3 11">Alpha-mannosidase</fullName>
        <ecNumber evidence="11">3.2.1.-</ecNumber>
    </recommendedName>
</protein>
<dbReference type="Pfam" id="PF01074">
    <property type="entry name" value="Glyco_hydro_38N"/>
    <property type="match status" value="1"/>
</dbReference>
<dbReference type="GO" id="GO:0006013">
    <property type="term" value="P:mannose metabolic process"/>
    <property type="evidence" value="ECO:0007669"/>
    <property type="project" value="InterPro"/>
</dbReference>
<dbReference type="InterPro" id="IPR011682">
    <property type="entry name" value="Glyco_hydro_38_C"/>
</dbReference>
<dbReference type="SUPFAM" id="SSF88688">
    <property type="entry name" value="Families 57/38 glycoside transferase middle domain"/>
    <property type="match status" value="1"/>
</dbReference>
<dbReference type="Gene3D" id="1.20.1270.50">
    <property type="entry name" value="Glycoside hydrolase family 38, central domain"/>
    <property type="match status" value="2"/>
</dbReference>
<dbReference type="FunFam" id="2.60.40.1360:FF:000001">
    <property type="entry name" value="Alpha-mannosidase"/>
    <property type="match status" value="1"/>
</dbReference>
<dbReference type="EMBL" id="JBBWWQ010000009">
    <property type="protein sequence ID" value="KAK8938454.1"/>
    <property type="molecule type" value="Genomic_DNA"/>
</dbReference>
<keyword evidence="6 11" id="KW-0378">Hydrolase</keyword>
<dbReference type="FunFam" id="2.70.98.30:FF:000004">
    <property type="entry name" value="Alpha-mannosidase"/>
    <property type="match status" value="1"/>
</dbReference>
<evidence type="ECO:0000313" key="14">
    <source>
        <dbReference type="Proteomes" id="UP001418222"/>
    </source>
</evidence>
<feature type="signal peptide" evidence="11">
    <location>
        <begin position="1"/>
        <end position="20"/>
    </location>
</feature>
<gene>
    <name evidence="13" type="ORF">KSP39_PZI011341</name>
</gene>
<dbReference type="EC" id="3.2.1.-" evidence="11"/>
<keyword evidence="8" id="KW-1015">Disulfide bond</keyword>
<dbReference type="InterPro" id="IPR015341">
    <property type="entry name" value="Glyco_hydro_38_cen"/>
</dbReference>
<dbReference type="InterPro" id="IPR000602">
    <property type="entry name" value="Glyco_hydro_38_N"/>
</dbReference>
<name>A0AAP0G5B0_9ASPA</name>
<dbReference type="Gene3D" id="2.60.40.1180">
    <property type="entry name" value="Golgi alpha-mannosidase II"/>
    <property type="match status" value="1"/>
</dbReference>
<dbReference type="Pfam" id="PF17677">
    <property type="entry name" value="Glyco_hydro38C2"/>
    <property type="match status" value="1"/>
</dbReference>
<dbReference type="InterPro" id="IPR048534">
    <property type="entry name" value="Man2a1-like_dom"/>
</dbReference>
<evidence type="ECO:0000256" key="7">
    <source>
        <dbReference type="ARBA" id="ARBA00022833"/>
    </source>
</evidence>
<evidence type="ECO:0000259" key="12">
    <source>
        <dbReference type="SMART" id="SM00872"/>
    </source>
</evidence>
<keyword evidence="9" id="KW-0325">Glycoprotein</keyword>
<dbReference type="Gene3D" id="3.20.110.10">
    <property type="entry name" value="Glycoside hydrolase 38, N terminal domain"/>
    <property type="match status" value="1"/>
</dbReference>
<evidence type="ECO:0000256" key="11">
    <source>
        <dbReference type="RuleBase" id="RU361199"/>
    </source>
</evidence>
<evidence type="ECO:0000256" key="6">
    <source>
        <dbReference type="ARBA" id="ARBA00022801"/>
    </source>
</evidence>
<keyword evidence="5 11" id="KW-0732">Signal</keyword>
<dbReference type="Pfam" id="PF09261">
    <property type="entry name" value="Alpha-mann_mid"/>
    <property type="match status" value="1"/>
</dbReference>
<evidence type="ECO:0000256" key="5">
    <source>
        <dbReference type="ARBA" id="ARBA00022729"/>
    </source>
</evidence>
<dbReference type="InterPro" id="IPR037094">
    <property type="entry name" value="Glyco_hydro_38_cen_sf"/>
</dbReference>
<dbReference type="InterPro" id="IPR013780">
    <property type="entry name" value="Glyco_hydro_b"/>
</dbReference>
<keyword evidence="14" id="KW-1185">Reference proteome</keyword>
<dbReference type="Gene3D" id="2.70.98.30">
    <property type="entry name" value="Golgi alpha-mannosidase II, domain 4"/>
    <property type="match status" value="1"/>
</dbReference>
<dbReference type="InterPro" id="IPR028995">
    <property type="entry name" value="Glyco_hydro_57/38_cen_sf"/>
</dbReference>
<evidence type="ECO:0000256" key="3">
    <source>
        <dbReference type="ARBA" id="ARBA00012752"/>
    </source>
</evidence>
<comment type="catalytic activity">
    <reaction evidence="1">
        <text>Hydrolysis of terminal, non-reducing alpha-D-mannose residues in alpha-D-mannosides.</text>
        <dbReference type="EC" id="3.2.1.24"/>
    </reaction>
</comment>
<dbReference type="AlphaFoldDB" id="A0AAP0G5B0"/>
<comment type="cofactor">
    <cofactor evidence="11">
        <name>Zn(2+)</name>
        <dbReference type="ChEBI" id="CHEBI:29105"/>
    </cofactor>
    <text evidence="11">Binds 1 zinc ion per subunit.</text>
</comment>
<evidence type="ECO:0000256" key="10">
    <source>
        <dbReference type="ARBA" id="ARBA00023295"/>
    </source>
</evidence>
<dbReference type="Pfam" id="PF07748">
    <property type="entry name" value="Glyco_hydro_38C"/>
    <property type="match status" value="1"/>
</dbReference>
<dbReference type="GO" id="GO:0004559">
    <property type="term" value="F:alpha-mannosidase activity"/>
    <property type="evidence" value="ECO:0007669"/>
    <property type="project" value="UniProtKB-EC"/>
</dbReference>
<dbReference type="InterPro" id="IPR050843">
    <property type="entry name" value="Glycosyl_Hydrlase_38"/>
</dbReference>
<evidence type="ECO:0000313" key="13">
    <source>
        <dbReference type="EMBL" id="KAK8938454.1"/>
    </source>
</evidence>
<comment type="similarity">
    <text evidence="2 11">Belongs to the glycosyl hydrolase 38 family.</text>
</comment>
<evidence type="ECO:0000256" key="9">
    <source>
        <dbReference type="ARBA" id="ARBA00023180"/>
    </source>
</evidence>
<keyword evidence="7 11" id="KW-0862">Zinc</keyword>
<keyword evidence="4 11" id="KW-0479">Metal-binding</keyword>
<accession>A0AAP0G5B0</accession>
<dbReference type="InterPro" id="IPR011013">
    <property type="entry name" value="Gal_mutarotase_sf_dom"/>
</dbReference>
<dbReference type="FunFam" id="3.20.110.10:FF:000001">
    <property type="entry name" value="Alpha-mannosidase"/>
    <property type="match status" value="1"/>
</dbReference>
<dbReference type="Pfam" id="PF21260">
    <property type="entry name" value="Laman-like_dom"/>
    <property type="match status" value="1"/>
</dbReference>
<proteinExistence type="inferred from homology"/>
<feature type="domain" description="Glycoside hydrolase family 38 central" evidence="12">
    <location>
        <begin position="358"/>
        <end position="432"/>
    </location>
</feature>
<reference evidence="13 14" key="1">
    <citation type="journal article" date="2022" name="Nat. Plants">
        <title>Genomes of leafy and leafless Platanthera orchids illuminate the evolution of mycoheterotrophy.</title>
        <authorList>
            <person name="Li M.H."/>
            <person name="Liu K.W."/>
            <person name="Li Z."/>
            <person name="Lu H.C."/>
            <person name="Ye Q.L."/>
            <person name="Zhang D."/>
            <person name="Wang J.Y."/>
            <person name="Li Y.F."/>
            <person name="Zhong Z.M."/>
            <person name="Liu X."/>
            <person name="Yu X."/>
            <person name="Liu D.K."/>
            <person name="Tu X.D."/>
            <person name="Liu B."/>
            <person name="Hao Y."/>
            <person name="Liao X.Y."/>
            <person name="Jiang Y.T."/>
            <person name="Sun W.H."/>
            <person name="Chen J."/>
            <person name="Chen Y.Q."/>
            <person name="Ai Y."/>
            <person name="Zhai J.W."/>
            <person name="Wu S.S."/>
            <person name="Zhou Z."/>
            <person name="Hsiao Y.Y."/>
            <person name="Wu W.L."/>
            <person name="Chen Y.Y."/>
            <person name="Lin Y.F."/>
            <person name="Hsu J.L."/>
            <person name="Li C.Y."/>
            <person name="Wang Z.W."/>
            <person name="Zhao X."/>
            <person name="Zhong W.Y."/>
            <person name="Ma X.K."/>
            <person name="Ma L."/>
            <person name="Huang J."/>
            <person name="Chen G.Z."/>
            <person name="Huang M.Z."/>
            <person name="Huang L."/>
            <person name="Peng D.H."/>
            <person name="Luo Y.B."/>
            <person name="Zou S.Q."/>
            <person name="Chen S.P."/>
            <person name="Lan S."/>
            <person name="Tsai W.C."/>
            <person name="Van de Peer Y."/>
            <person name="Liu Z.J."/>
        </authorList>
    </citation>
    <scope>NUCLEOTIDE SEQUENCE [LARGE SCALE GENOMIC DNA]</scope>
    <source>
        <strain evidence="13">Lor287</strain>
    </source>
</reference>
<dbReference type="GO" id="GO:0046872">
    <property type="term" value="F:metal ion binding"/>
    <property type="evidence" value="ECO:0007669"/>
    <property type="project" value="UniProtKB-KW"/>
</dbReference>
<dbReference type="InterPro" id="IPR027291">
    <property type="entry name" value="Glyco_hydro_38_N_sf"/>
</dbReference>
<dbReference type="PANTHER" id="PTHR11607:SF3">
    <property type="entry name" value="LYSOSOMAL ALPHA-MANNOSIDASE"/>
    <property type="match status" value="1"/>
</dbReference>
<evidence type="ECO:0000256" key="2">
    <source>
        <dbReference type="ARBA" id="ARBA00009792"/>
    </source>
</evidence>
<dbReference type="SUPFAM" id="SSF88713">
    <property type="entry name" value="Glycoside hydrolase/deacetylase"/>
    <property type="match status" value="1"/>
</dbReference>
<dbReference type="SUPFAM" id="SSF74650">
    <property type="entry name" value="Galactose mutarotase-like"/>
    <property type="match status" value="1"/>
</dbReference>
<dbReference type="FunFam" id="2.60.40.1180:FF:000015">
    <property type="entry name" value="Alpha-mannosidase"/>
    <property type="match status" value="1"/>
</dbReference>
<keyword evidence="10 11" id="KW-0326">Glycosidase</keyword>
<dbReference type="Gene3D" id="2.60.40.1360">
    <property type="match status" value="1"/>
</dbReference>
<dbReference type="SMART" id="SM00872">
    <property type="entry name" value="Alpha-mann_mid"/>
    <property type="match status" value="1"/>
</dbReference>
<evidence type="ECO:0000256" key="8">
    <source>
        <dbReference type="ARBA" id="ARBA00023157"/>
    </source>
</evidence>
<dbReference type="CDD" id="cd10810">
    <property type="entry name" value="GH38N_AMII_LAM_like"/>
    <property type="match status" value="1"/>
</dbReference>
<dbReference type="FunFam" id="1.20.1270.50:FF:000002">
    <property type="entry name" value="Alpha-mannosidase"/>
    <property type="match status" value="1"/>
</dbReference>
<evidence type="ECO:0000256" key="1">
    <source>
        <dbReference type="ARBA" id="ARBA00000365"/>
    </source>
</evidence>
<evidence type="ECO:0000256" key="4">
    <source>
        <dbReference type="ARBA" id="ARBA00022723"/>
    </source>
</evidence>
<dbReference type="Proteomes" id="UP001418222">
    <property type="component" value="Unassembled WGS sequence"/>
</dbReference>
<dbReference type="PANTHER" id="PTHR11607">
    <property type="entry name" value="ALPHA-MANNOSIDASE"/>
    <property type="match status" value="1"/>
</dbReference>
<comment type="caution">
    <text evidence="13">The sequence shown here is derived from an EMBL/GenBank/DDBJ whole genome shotgun (WGS) entry which is preliminary data.</text>
</comment>
<sequence length="1026" mass="115441">MAVRCLLPFLFPVFFTAVFSLVETGYIAYNTTPAIVPGKINVHLVAHSHDDVGWLKTVDQYYVGSNNSIQGACVENVLDSVVSALLADKNRRFIFVEQAFFQRWWRRQSDATKKTVKGLVRSGQLEFINGGICMHDEAAPHYIDMIDQTTLGHLFIKQEFGQIPRIGWQIDPFGHSAVQAYLLSAEIGFDALYFGRIDYQDREKRKQLKNLEVVWRGSKSLGSSSDVFTGIFPKNYEPPPGGFYFEVNDKYPVIQDDPLLFDYNVHERVDDFVAAAVSQANISRANHIMFTMGTDFKYQYANSWFKEMDKFIHYVNQDGRINALYSTPSVYTDAKHAANEIWALKKDDFFPYADGPNGYWTGYFSSRPAIKRYVRMMSGYNLAAKQLEFLKGRNSSGFTTDSLADALAIAQHHDAVSGTEQQHVANDYAKRLFLGYSEAEKLVGLSLGCLTESSLNSDCHSPKTKFEQCLLLNISYCPPSEVDFSNGKNLVILVYNSLGWQRDDVIRIPVVSGSVSVQDSSNGREVESQLLPIFEASMSIRIQYINAYLGVSPDAHPKFWLAFSVSVPPFGFSTYIISSASKGGSAATMSSLYPSTGSNYGNIEVGPGELKLLFNSDKHELFHYSNGRRAVKSSLKQSFKFYIGSSGDDVDSQASGAYVFRPNGTFPIKYEEEVPFNILRGRILDEVHQQVNPWIYQITRVYKEKEHVEFEFIVGPIPIEDGIGKELVTEFTTSLKTNKTFYTDSNGRDFIKRIRNYRTDWALQVNQPVAGNYYPINLGTYIEDDSTELSLLVDRCMGGSSIQDGQVELMLHRRLLHDDNKGVVEALNETVCVENKCAGLTVQGKIYLRIDPSGDGAKWRRTTGQELYSPLLYAFSEQDGDTWAISHVSKFSAMESSYNFPENVAMITLQALDNGSVLLRLAHLYEVDEDKELSAVATVDLKKIFSGKKIIKITETSLSANQERSEMEKRRLKWRVEGSLTSETPVRGAPVDPSELLVELYPMEIRTFLIDLDNPTSQSVDLSADQ</sequence>
<dbReference type="FunFam" id="1.20.1270.50:FF:000003">
    <property type="entry name" value="Alpha-mannosidase"/>
    <property type="match status" value="1"/>
</dbReference>